<organism evidence="1 2">
    <name type="scientific">Pistacia atlantica</name>
    <dbReference type="NCBI Taxonomy" id="434234"/>
    <lineage>
        <taxon>Eukaryota</taxon>
        <taxon>Viridiplantae</taxon>
        <taxon>Streptophyta</taxon>
        <taxon>Embryophyta</taxon>
        <taxon>Tracheophyta</taxon>
        <taxon>Spermatophyta</taxon>
        <taxon>Magnoliopsida</taxon>
        <taxon>eudicotyledons</taxon>
        <taxon>Gunneridae</taxon>
        <taxon>Pentapetalae</taxon>
        <taxon>rosids</taxon>
        <taxon>malvids</taxon>
        <taxon>Sapindales</taxon>
        <taxon>Anacardiaceae</taxon>
        <taxon>Pistacia</taxon>
    </lineage>
</organism>
<keyword evidence="2" id="KW-1185">Reference proteome</keyword>
<evidence type="ECO:0000313" key="1">
    <source>
        <dbReference type="EMBL" id="KAJ0090771.1"/>
    </source>
</evidence>
<proteinExistence type="predicted"/>
<accession>A0ACC1AVQ3</accession>
<protein>
    <submittedName>
        <fullName evidence="1">Uncharacterized protein</fullName>
    </submittedName>
</protein>
<dbReference type="Proteomes" id="UP001164250">
    <property type="component" value="Chromosome 8"/>
</dbReference>
<dbReference type="EMBL" id="CM047904">
    <property type="protein sequence ID" value="KAJ0090771.1"/>
    <property type="molecule type" value="Genomic_DNA"/>
</dbReference>
<evidence type="ECO:0000313" key="2">
    <source>
        <dbReference type="Proteomes" id="UP001164250"/>
    </source>
</evidence>
<reference evidence="2" key="1">
    <citation type="journal article" date="2023" name="G3 (Bethesda)">
        <title>Genome assembly and association tests identify interacting loci associated with vigor, precocity, and sex in interspecific pistachio rootstocks.</title>
        <authorList>
            <person name="Palmer W."/>
            <person name="Jacygrad E."/>
            <person name="Sagayaradj S."/>
            <person name="Cavanaugh K."/>
            <person name="Han R."/>
            <person name="Bertier L."/>
            <person name="Beede B."/>
            <person name="Kafkas S."/>
            <person name="Golino D."/>
            <person name="Preece J."/>
            <person name="Michelmore R."/>
        </authorList>
    </citation>
    <scope>NUCLEOTIDE SEQUENCE [LARGE SCALE GENOMIC DNA]</scope>
</reference>
<gene>
    <name evidence="1" type="ORF">Patl1_14697</name>
</gene>
<name>A0ACC1AVQ3_9ROSI</name>
<sequence length="62" mass="7381">MFVSLCITTRRMIKLYRSYVRKVELGDQMYLNASLFSPFQELEWLDLSWNGIAGWVYNKGLQ</sequence>
<comment type="caution">
    <text evidence="1">The sequence shown here is derived from an EMBL/GenBank/DDBJ whole genome shotgun (WGS) entry which is preliminary data.</text>
</comment>